<evidence type="ECO:0000313" key="3">
    <source>
        <dbReference type="Proteomes" id="UP000053240"/>
    </source>
</evidence>
<protein>
    <submittedName>
        <fullName evidence="2">Uncharacterized protein</fullName>
    </submittedName>
</protein>
<feature type="region of interest" description="Disordered" evidence="1">
    <location>
        <begin position="38"/>
        <end position="66"/>
    </location>
</feature>
<feature type="compositionally biased region" description="Polar residues" evidence="1">
    <location>
        <begin position="38"/>
        <end position="48"/>
    </location>
</feature>
<name>A0A194R7F3_PAPMA</name>
<accession>A0A194R7F3</accession>
<dbReference type="InParanoid" id="A0A194R7F3"/>
<organism evidence="2 3">
    <name type="scientific">Papilio machaon</name>
    <name type="common">Old World swallowtail butterfly</name>
    <dbReference type="NCBI Taxonomy" id="76193"/>
    <lineage>
        <taxon>Eukaryota</taxon>
        <taxon>Metazoa</taxon>
        <taxon>Ecdysozoa</taxon>
        <taxon>Arthropoda</taxon>
        <taxon>Hexapoda</taxon>
        <taxon>Insecta</taxon>
        <taxon>Pterygota</taxon>
        <taxon>Neoptera</taxon>
        <taxon>Endopterygota</taxon>
        <taxon>Lepidoptera</taxon>
        <taxon>Glossata</taxon>
        <taxon>Ditrysia</taxon>
        <taxon>Papilionoidea</taxon>
        <taxon>Papilionidae</taxon>
        <taxon>Papilioninae</taxon>
        <taxon>Papilio</taxon>
    </lineage>
</organism>
<dbReference type="EMBL" id="KQ460615">
    <property type="protein sequence ID" value="KPJ13758.1"/>
    <property type="molecule type" value="Genomic_DNA"/>
</dbReference>
<feature type="region of interest" description="Disordered" evidence="1">
    <location>
        <begin position="246"/>
        <end position="265"/>
    </location>
</feature>
<reference evidence="2 3" key="1">
    <citation type="journal article" date="2015" name="Nat. Commun.">
        <title>Outbred genome sequencing and CRISPR/Cas9 gene editing in butterflies.</title>
        <authorList>
            <person name="Li X."/>
            <person name="Fan D."/>
            <person name="Zhang W."/>
            <person name="Liu G."/>
            <person name="Zhang L."/>
            <person name="Zhao L."/>
            <person name="Fang X."/>
            <person name="Chen L."/>
            <person name="Dong Y."/>
            <person name="Chen Y."/>
            <person name="Ding Y."/>
            <person name="Zhao R."/>
            <person name="Feng M."/>
            <person name="Zhu Y."/>
            <person name="Feng Y."/>
            <person name="Jiang X."/>
            <person name="Zhu D."/>
            <person name="Xiang H."/>
            <person name="Feng X."/>
            <person name="Li S."/>
            <person name="Wang J."/>
            <person name="Zhang G."/>
            <person name="Kronforst M.R."/>
            <person name="Wang W."/>
        </authorList>
    </citation>
    <scope>NUCLEOTIDE SEQUENCE [LARGE SCALE GENOMIC DNA]</scope>
    <source>
        <strain evidence="2">Ya'a_city_454_Pm</strain>
        <tissue evidence="2">Whole body</tissue>
    </source>
</reference>
<dbReference type="AlphaFoldDB" id="A0A194R7F3"/>
<proteinExistence type="predicted"/>
<dbReference type="Proteomes" id="UP000053240">
    <property type="component" value="Unassembled WGS sequence"/>
</dbReference>
<feature type="compositionally biased region" description="Polar residues" evidence="1">
    <location>
        <begin position="246"/>
        <end position="261"/>
    </location>
</feature>
<sequence length="408" mass="46276">MFNFPEVEYGLAPTPTSSLYSNHNFDFNHQLPKVISTPSKYSVPSTNDPESHKHKKNRKNSAIEGKTEKKLTTLPKSASVPNTCFNNELFFPSVDYPLDVTDLWTPHYWNRIPQMQTEPKLDIIDLTINTNPKKEKTKVAKGSRKKTKVNKIFNSCLETKTNVKAESLPILNTPNVTKPKQNLTDCVDHNKNLSRFAEILPNKETFIPTSAIEESKQCTTESFPIKKESENLQDKITFSTESDILPQTPSEEFKSPTSSVSRDQKAKDTIEQATIGQVTPTPNVEIPYCTESQSTTSNLISFLTTVTPTLRDSNENPLENLVLSNNQTRILENLCNSTEIENEYEDSQLPDDMGYTIMYPEQYGSVSTSTMSPLDEDIIDNVWMYPELDNHTFNSYSDEVEQCYILVP</sequence>
<evidence type="ECO:0000256" key="1">
    <source>
        <dbReference type="SAM" id="MobiDB-lite"/>
    </source>
</evidence>
<keyword evidence="3" id="KW-1185">Reference proteome</keyword>
<gene>
    <name evidence="2" type="ORF">RR48_10942</name>
</gene>
<evidence type="ECO:0000313" key="2">
    <source>
        <dbReference type="EMBL" id="KPJ13758.1"/>
    </source>
</evidence>